<organism evidence="2 3">
    <name type="scientific">Xanthomonas campestris pv. phaseoli</name>
    <dbReference type="NCBI Taxonomy" id="317013"/>
    <lineage>
        <taxon>Bacteria</taxon>
        <taxon>Pseudomonadati</taxon>
        <taxon>Pseudomonadota</taxon>
        <taxon>Gammaproteobacteria</taxon>
        <taxon>Lysobacterales</taxon>
        <taxon>Lysobacteraceae</taxon>
        <taxon>Xanthomonas</taxon>
    </lineage>
</organism>
<dbReference type="Proteomes" id="UP000234181">
    <property type="component" value="Unassembled WGS sequence"/>
</dbReference>
<evidence type="ECO:0000313" key="4">
    <source>
        <dbReference type="Proteomes" id="UP000234181"/>
    </source>
</evidence>
<name>A0AB38E5F0_XANCH</name>
<accession>A0AB38E5F0</accession>
<gene>
    <name evidence="1" type="ORF">XAP6984_810025</name>
    <name evidence="2" type="ORF">XAP7430_770026</name>
</gene>
<keyword evidence="4" id="KW-1185">Reference proteome</keyword>
<dbReference type="EMBL" id="OCYS01000135">
    <property type="protein sequence ID" value="SON92468.1"/>
    <property type="molecule type" value="Genomic_DNA"/>
</dbReference>
<dbReference type="Proteomes" id="UP000234166">
    <property type="component" value="Unassembled WGS sequence"/>
</dbReference>
<proteinExistence type="predicted"/>
<evidence type="ECO:0000313" key="2">
    <source>
        <dbReference type="EMBL" id="SON92468.1"/>
    </source>
</evidence>
<dbReference type="EMBL" id="OCYT01000141">
    <property type="protein sequence ID" value="SON87647.1"/>
    <property type="molecule type" value="Genomic_DNA"/>
</dbReference>
<evidence type="ECO:0000313" key="1">
    <source>
        <dbReference type="EMBL" id="SON87647.1"/>
    </source>
</evidence>
<protein>
    <submittedName>
        <fullName evidence="2">Uncharacterized protein</fullName>
    </submittedName>
</protein>
<dbReference type="AlphaFoldDB" id="A0AB38E5F0"/>
<comment type="caution">
    <text evidence="2">The sequence shown here is derived from an EMBL/GenBank/DDBJ whole genome shotgun (WGS) entry which is preliminary data.</text>
</comment>
<sequence length="70" mass="7298">MMFFERHLRFRFDLQAAPRGRYASPASVSGIGGNGDPGAMATCAVVQAALAAWAMMEILIGVPVTAIASA</sequence>
<evidence type="ECO:0000313" key="3">
    <source>
        <dbReference type="Proteomes" id="UP000234166"/>
    </source>
</evidence>
<reference evidence="3 4" key="1">
    <citation type="submission" date="2017-10" db="EMBL/GenBank/DDBJ databases">
        <authorList>
            <person name="Regsiter A."/>
            <person name="William W."/>
        </authorList>
    </citation>
    <scope>NUCLEOTIDE SEQUENCE [LARGE SCALE GENOMIC DNA]</scope>
    <source>
        <strain evidence="1 4">CFBP6984</strain>
        <strain evidence="2 3">CFBP7430</strain>
    </source>
</reference>